<reference evidence="3" key="1">
    <citation type="submission" date="2021-11" db="EMBL/GenBank/DDBJ databases">
        <title>Isoprene-degrading acetogen.</title>
        <authorList>
            <person name="Yang Y."/>
            <person name="Jin H."/>
            <person name="Yan J."/>
        </authorList>
    </citation>
    <scope>NUCLEOTIDE SEQUENCE</scope>
    <source>
        <strain evidence="3">Berkeley</strain>
    </source>
</reference>
<protein>
    <recommendedName>
        <fullName evidence="5">Clostridial hydrophobic W</fullName>
    </recommendedName>
</protein>
<keyword evidence="2" id="KW-0732">Signal</keyword>
<evidence type="ECO:0000313" key="3">
    <source>
        <dbReference type="EMBL" id="UYO63665.1"/>
    </source>
</evidence>
<feature type="chain" id="PRO_5046800931" description="Clostridial hydrophobic W" evidence="2">
    <location>
        <begin position="23"/>
        <end position="976"/>
    </location>
</feature>
<evidence type="ECO:0000256" key="1">
    <source>
        <dbReference type="SAM" id="MobiDB-lite"/>
    </source>
</evidence>
<evidence type="ECO:0008006" key="5">
    <source>
        <dbReference type="Google" id="ProtNLM"/>
    </source>
</evidence>
<accession>A0ABY6HGI9</accession>
<dbReference type="InterPro" id="IPR006637">
    <property type="entry name" value="ChW"/>
</dbReference>
<dbReference type="Pfam" id="PF07538">
    <property type="entry name" value="ChW"/>
    <property type="match status" value="3"/>
</dbReference>
<dbReference type="EMBL" id="CP087994">
    <property type="protein sequence ID" value="UYO63665.1"/>
    <property type="molecule type" value="Genomic_DNA"/>
</dbReference>
<evidence type="ECO:0000313" key="4">
    <source>
        <dbReference type="Proteomes" id="UP001163550"/>
    </source>
</evidence>
<gene>
    <name evidence="3" type="ORF">LNN31_04335</name>
</gene>
<dbReference type="RefSeq" id="WP_263992992.1">
    <property type="nucleotide sequence ID" value="NZ_CP087994.1"/>
</dbReference>
<feature type="compositionally biased region" description="Polar residues" evidence="1">
    <location>
        <begin position="960"/>
        <end position="976"/>
    </location>
</feature>
<feature type="compositionally biased region" description="Polar residues" evidence="1">
    <location>
        <begin position="925"/>
        <end position="949"/>
    </location>
</feature>
<dbReference type="Gene3D" id="2.60.40.1080">
    <property type="match status" value="1"/>
</dbReference>
<dbReference type="Gene3D" id="1.20.1270.90">
    <property type="entry name" value="AF1782-like"/>
    <property type="match status" value="1"/>
</dbReference>
<organism evidence="3 4">
    <name type="scientific">Acetobacterium wieringae</name>
    <dbReference type="NCBI Taxonomy" id="52694"/>
    <lineage>
        <taxon>Bacteria</taxon>
        <taxon>Bacillati</taxon>
        <taxon>Bacillota</taxon>
        <taxon>Clostridia</taxon>
        <taxon>Eubacteriales</taxon>
        <taxon>Eubacteriaceae</taxon>
        <taxon>Acetobacterium</taxon>
    </lineage>
</organism>
<evidence type="ECO:0000256" key="2">
    <source>
        <dbReference type="SAM" id="SignalP"/>
    </source>
</evidence>
<sequence>MKKSVIKILTSLVLLTVLAVNGAAVRWDNTVSASNLITPLAVGTIPTTDGVGVSYATHVQNLGWETSWASNGSPAGTEGRSLRLEGIRIKLTGAEIPAGGGIEYRTHVQNIGWEKSWAKDGATAGTEGQSLRLEAIEIRLVNLPANYSVEYRTHVQNIGWETTWAKNGEPAGTEGRSLRLEAIEIRIVKNQADLSAYAAALKAVNQADYTASSWAAYQQVVAANVVTADDLQTRVDQAVSAIVAAQSELVKMPVINSVAAVGQKNIELTGENLGSLMKEAITLPGNTVAAITVSGDGTTAIVTLGTDLPPELDVKVTIKTADKSWLFTVNYTILAQTAEIVSTVYDNDWTNQKLVVLVNGVETTTDYLQLAGYGLRFYGWDEGGNDISQQLFGNDPNTDGYLNGGGFSDDADLTVQVILSKGAGSISSAPAEIKIRDLDNNATAINDYLLRKTSQDGTVDFLNLNNNTLVVGEYARVASLLVSFGEMTEEIRSQTGYQLSSSDTAVIAIDSHHKIIKAVGAGTSEITLTVGPVSKTFTIMVATEQRVATTIMPEQPALTYVIGGSANTMLLRVYDQYGDPFVGNAEAVGIRVYLPTGITGFNGTPILIDTSSELPNFNGEYRLALAGATTGGQTGVAIFRNRDDVVVGSFNINTTVVNNGFIRRLEYDDNSETKADTIDFDRDSSDTITFKIGQYTTEGIYNGDVASLSGYRIMFNGQIINLETGLPEENAVGSVTLKTGAPKHFVMRAKSAGTTDMAVFDASGNLIDKRQITVNKNEIEITGITWRDPGLINYPKTINYRDVLSVTPSYRDDLVKGVTLSLNSTLVVRIDEGSSNPELAGNLYLDRNGSGFYEPGADTILGSLSYSVTGDALGLWTNSSGNGFSGQLVQDGDQGLMIFRLSSESGSSTIATMAVSVNLRTLNLDTDQGGDQTDSANNTVDETTTMSESTLDEGAVMTEQPGSLETETTSDLDSKP</sequence>
<feature type="signal peptide" evidence="2">
    <location>
        <begin position="1"/>
        <end position="22"/>
    </location>
</feature>
<dbReference type="Proteomes" id="UP001163550">
    <property type="component" value="Chromosome"/>
</dbReference>
<name>A0ABY6HGI9_9FIRM</name>
<keyword evidence="4" id="KW-1185">Reference proteome</keyword>
<dbReference type="SMART" id="SM00728">
    <property type="entry name" value="ChW"/>
    <property type="match status" value="3"/>
</dbReference>
<proteinExistence type="predicted"/>
<feature type="region of interest" description="Disordered" evidence="1">
    <location>
        <begin position="925"/>
        <end position="976"/>
    </location>
</feature>